<dbReference type="Gene3D" id="2.60.120.260">
    <property type="entry name" value="Galactose-binding domain-like"/>
    <property type="match status" value="2"/>
</dbReference>
<dbReference type="InterPro" id="IPR000421">
    <property type="entry name" value="FA58C"/>
</dbReference>
<dbReference type="GO" id="GO:0016020">
    <property type="term" value="C:membrane"/>
    <property type="evidence" value="ECO:0007669"/>
    <property type="project" value="InterPro"/>
</dbReference>
<evidence type="ECO:0000313" key="3">
    <source>
        <dbReference type="EMBL" id="MBK1855364.1"/>
    </source>
</evidence>
<feature type="domain" description="F5/8 type C" evidence="1">
    <location>
        <begin position="398"/>
        <end position="539"/>
    </location>
</feature>
<dbReference type="Proteomes" id="UP000634206">
    <property type="component" value="Unassembled WGS sequence"/>
</dbReference>
<dbReference type="PROSITE" id="PS50022">
    <property type="entry name" value="FA58C_3"/>
    <property type="match status" value="2"/>
</dbReference>
<comment type="caution">
    <text evidence="3">The sequence shown here is derived from an EMBL/GenBank/DDBJ whole genome shotgun (WGS) entry which is preliminary data.</text>
</comment>
<dbReference type="PROSITE" id="PS50231">
    <property type="entry name" value="RICIN_B_LECTIN"/>
    <property type="match status" value="1"/>
</dbReference>
<evidence type="ECO:0000259" key="1">
    <source>
        <dbReference type="PROSITE" id="PS50022"/>
    </source>
</evidence>
<organism evidence="3 4">
    <name type="scientific">Oceaniferula flava</name>
    <dbReference type="NCBI Taxonomy" id="2800421"/>
    <lineage>
        <taxon>Bacteria</taxon>
        <taxon>Pseudomonadati</taxon>
        <taxon>Verrucomicrobiota</taxon>
        <taxon>Verrucomicrobiia</taxon>
        <taxon>Verrucomicrobiales</taxon>
        <taxon>Verrucomicrobiaceae</taxon>
        <taxon>Oceaniferula</taxon>
    </lineage>
</organism>
<protein>
    <submittedName>
        <fullName evidence="3">Discoidin domain-containing protein</fullName>
    </submittedName>
</protein>
<dbReference type="InterPro" id="IPR013320">
    <property type="entry name" value="ConA-like_dom_sf"/>
</dbReference>
<evidence type="ECO:0000259" key="2">
    <source>
        <dbReference type="PROSITE" id="PS50060"/>
    </source>
</evidence>
<dbReference type="Gene3D" id="2.60.120.200">
    <property type="match status" value="2"/>
</dbReference>
<feature type="domain" description="MAM" evidence="2">
    <location>
        <begin position="1101"/>
        <end position="1260"/>
    </location>
</feature>
<keyword evidence="4" id="KW-1185">Reference proteome</keyword>
<dbReference type="SUPFAM" id="SSF51445">
    <property type="entry name" value="(Trans)glycosidases"/>
    <property type="match status" value="1"/>
</dbReference>
<dbReference type="RefSeq" id="WP_309489977.1">
    <property type="nucleotide sequence ID" value="NZ_JAENIG010000006.1"/>
</dbReference>
<dbReference type="InterPro" id="IPR024655">
    <property type="entry name" value="Asl1_glyco_hydro_catalytic"/>
</dbReference>
<dbReference type="InterPro" id="IPR000998">
    <property type="entry name" value="MAM_dom"/>
</dbReference>
<dbReference type="SUPFAM" id="SSF49785">
    <property type="entry name" value="Galactose-binding domain-like"/>
    <property type="match status" value="2"/>
</dbReference>
<dbReference type="InterPro" id="IPR000772">
    <property type="entry name" value="Ricin_B_lectin"/>
</dbReference>
<dbReference type="SUPFAM" id="SSF49899">
    <property type="entry name" value="Concanavalin A-like lectins/glucanases"/>
    <property type="match status" value="2"/>
</dbReference>
<dbReference type="InterPro" id="IPR053183">
    <property type="entry name" value="ASL1"/>
</dbReference>
<dbReference type="CDD" id="cd00161">
    <property type="entry name" value="beta-trefoil_Ricin-like"/>
    <property type="match status" value="1"/>
</dbReference>
<dbReference type="PANTHER" id="PTHR34154">
    <property type="entry name" value="ALKALI-SENSITIVE LINKAGE PROTEIN 1"/>
    <property type="match status" value="1"/>
</dbReference>
<dbReference type="SMART" id="SM00137">
    <property type="entry name" value="MAM"/>
    <property type="match status" value="1"/>
</dbReference>
<dbReference type="EMBL" id="JAENIG010000006">
    <property type="protein sequence ID" value="MBK1855364.1"/>
    <property type="molecule type" value="Genomic_DNA"/>
</dbReference>
<gene>
    <name evidence="3" type="ORF">JIN83_10365</name>
</gene>
<evidence type="ECO:0000313" key="4">
    <source>
        <dbReference type="Proteomes" id="UP000634206"/>
    </source>
</evidence>
<dbReference type="Pfam" id="PF00629">
    <property type="entry name" value="MAM"/>
    <property type="match status" value="2"/>
</dbReference>
<dbReference type="InterPro" id="IPR035992">
    <property type="entry name" value="Ricin_B-like_lectins"/>
</dbReference>
<dbReference type="InterPro" id="IPR017853">
    <property type="entry name" value="GH"/>
</dbReference>
<dbReference type="Pfam" id="PF14200">
    <property type="entry name" value="RicinB_lectin_2"/>
    <property type="match status" value="1"/>
</dbReference>
<accession>A0AAE2SCK7</accession>
<dbReference type="PROSITE" id="PS50060">
    <property type="entry name" value="MAM_2"/>
    <property type="match status" value="2"/>
</dbReference>
<dbReference type="Gene3D" id="2.80.10.50">
    <property type="match status" value="1"/>
</dbReference>
<dbReference type="PANTHER" id="PTHR34154:SF3">
    <property type="entry name" value="ALKALI-SENSITIVE LINKAGE PROTEIN 1"/>
    <property type="match status" value="1"/>
</dbReference>
<name>A0AAE2SCK7_9BACT</name>
<dbReference type="SUPFAM" id="SSF50370">
    <property type="entry name" value="Ricin B-like lectins"/>
    <property type="match status" value="2"/>
</dbReference>
<dbReference type="InterPro" id="IPR008979">
    <property type="entry name" value="Galactose-bd-like_sf"/>
</dbReference>
<feature type="domain" description="MAM" evidence="2">
    <location>
        <begin position="1270"/>
        <end position="1435"/>
    </location>
</feature>
<reference evidence="3" key="1">
    <citation type="submission" date="2021-01" db="EMBL/GenBank/DDBJ databases">
        <title>Modified the classification status of verrucomicrobia.</title>
        <authorList>
            <person name="Feng X."/>
        </authorList>
    </citation>
    <scope>NUCLEOTIDE SEQUENCE</scope>
    <source>
        <strain evidence="3">5K15</strain>
    </source>
</reference>
<dbReference type="Pfam" id="PF11790">
    <property type="entry name" value="Glyco_hydro_cc"/>
    <property type="match status" value="1"/>
</dbReference>
<dbReference type="Pfam" id="PF00754">
    <property type="entry name" value="F5_F8_type_C"/>
    <property type="match status" value="2"/>
</dbReference>
<proteinExistence type="predicted"/>
<sequence>MLPILLGSSLTHAQTTVFEADFDAATAISGSVSANATASNLDAGTAIGSWQVSSAPGAIIATSGHTNNAFVFDRATSGQTNNAVTAQFSESIDLSAKSLTMEMDVYAVRQANNQAVLFSLDDASGNQAYEFTFQMNNTKKFLATSEDGSASISTGNTTGVNNGFKNPAVDGFLAWTGASQVHVKLEVTSTLAEISIDWNADGDYDDASEWVQVNIGPKDGSVSEISALRIANNGTLNGGAWIDNISVVAEDATAATTIHNLARYQTTSADSQNGSWPSQYATDGFATQDSRWLSTSGDSHWLQVELATPMTIGSAHLFTGGTWDAAMSNAELQYHDGNDWVSIDGASLTGNTSRIVNLEFTQPVTAQKFRLTTTDGTARVVELAMYAPTADGEPVPFGTDIDLNLAKLRQYAYSSIDGTRYPKLAIDGFAHDNSAWASADTAGPHDLEIHLAHAEKIAGIHLYSGYAGQNGTQISDFEVSYDDNGSWVVFDGGSITGNTELERSVQFTTSAVTKKIRIRSLDSTQAVIRELVALPELGGDWFPLWTDVSDEAPSSKSFLDYDDAYYTLENRGAGGQLSTSESGSELTNDEPWFQVLLNIGTDDYRIRSKDTEECFEVAMASTTAGAAVVEGTYSHMPHQRWQIIPVEDGYSMIVNLWSGMALGLDGTTVVQQVATGSANQQWKINYEKHFPKQGQASHFHFSHMFKPSWGYRWTYNDESLLQSGQYIPMQWGGMGSASPGILNHQPIWYGRANQTTVLGFNEPDLHDQANMEVETASYQWPRLERMRLPLGGPVPAAYKGYWRQDFEAAAEELGHRSEYMAVHWYSISGASTGSPGTLINNMKYLYDLYGKPIWLTEFSTRDFVGDKTTWSRAHNYNFLAEFMWRAESLDWLKRYSIFEWSLYGGDPDSSDASSTGVFDMNSPRLALHNSNDSGDPGWEDLSECGLLLAGWDGDDTVRDDKAYLIHNKGQMMRLIDHPDEASVTTADVSHRAATEQFMLVSAGGDKKYIVGLSDGRRLHYDGSSVGLSPAGTTGANVEWEIDEYQYGWFYVNHPSSGKRLSINSSHDVVVENNTVNNDNARFRFIAPAQPSEITSVQTLPYEEDFENGIGAWHQFSDGGYYWEVGTGGTPSSAAGPNVASSGNYYLFAEGHDSSSSADLAQAECKFDFSGVDDVELSFDYHMYGSYIDYVAVDVHDGNSWTNDVWVKNGQQHSDSDEEWSRAVVNLSAYDGNSSVTIRFRTKRTAWNSADPAIDNIIVRERVKSLPYIETFEQGFGSWAQPNDEEADWTRISGGTPTAGTGPAAASEGSSYVYFEGHDKTGGVLLKNKTASLQSTVDLSTVAHAKLTFDYHMFGVYIDYLTVDVYDGSTWTYDVWKKTSAQHSSSEDAWSTACVDLTPYVGNPEVTVRFTNKEKTWNSSDTALDNIRIEEMTSAYEIWAAARSVAGAFDADEDQDGIANGLEFVLNGDPMAKGNVTLPQVVSDATHMKMSYTRTAESKTSTVQMVQWSTDMNTWNDIIVPAGDPDEVTVSIPLSNAVNGQLFTRLKVTEATEE</sequence>
<feature type="domain" description="F5/8 type C" evidence="1">
    <location>
        <begin position="246"/>
        <end position="371"/>
    </location>
</feature>